<organism evidence="3 4">
    <name type="scientific">Nitrosomonas oligotropha</name>
    <dbReference type="NCBI Taxonomy" id="42354"/>
    <lineage>
        <taxon>Bacteria</taxon>
        <taxon>Pseudomonadati</taxon>
        <taxon>Pseudomonadota</taxon>
        <taxon>Betaproteobacteria</taxon>
        <taxon>Nitrosomonadales</taxon>
        <taxon>Nitrosomonadaceae</taxon>
        <taxon>Nitrosomonas</taxon>
    </lineage>
</organism>
<reference evidence="3 4" key="1">
    <citation type="submission" date="2018-09" db="EMBL/GenBank/DDBJ databases">
        <title>Metagenome Assembled Genomes from an Advanced Water Purification Facility.</title>
        <authorList>
            <person name="Stamps B.W."/>
            <person name="Spear J.R."/>
        </authorList>
    </citation>
    <scope>NUCLEOTIDE SEQUENCE [LARGE SCALE GENOMIC DNA]</scope>
    <source>
        <strain evidence="3">Bin_54_1</strain>
    </source>
</reference>
<evidence type="ECO:0000256" key="1">
    <source>
        <dbReference type="SAM" id="SignalP"/>
    </source>
</evidence>
<gene>
    <name evidence="3" type="ORF">E6Q60_01260</name>
</gene>
<comment type="caution">
    <text evidence="3">The sequence shown here is derived from an EMBL/GenBank/DDBJ whole genome shotgun (WGS) entry which is preliminary data.</text>
</comment>
<dbReference type="EMBL" id="SSFX01000013">
    <property type="protein sequence ID" value="TXI30521.1"/>
    <property type="molecule type" value="Genomic_DNA"/>
</dbReference>
<dbReference type="Pfam" id="PF07589">
    <property type="entry name" value="PEP-CTERM"/>
    <property type="match status" value="1"/>
</dbReference>
<feature type="chain" id="PRO_5023054193" evidence="1">
    <location>
        <begin position="20"/>
        <end position="390"/>
    </location>
</feature>
<evidence type="ECO:0000313" key="4">
    <source>
        <dbReference type="Proteomes" id="UP000321055"/>
    </source>
</evidence>
<feature type="domain" description="Ice-binding protein C-terminal" evidence="2">
    <location>
        <begin position="360"/>
        <end position="380"/>
    </location>
</feature>
<evidence type="ECO:0000259" key="2">
    <source>
        <dbReference type="Pfam" id="PF07589"/>
    </source>
</evidence>
<dbReference type="Proteomes" id="UP000321055">
    <property type="component" value="Unassembled WGS sequence"/>
</dbReference>
<accession>A0A5C7VY76</accession>
<dbReference type="AlphaFoldDB" id="A0A5C7VY76"/>
<dbReference type="SUPFAM" id="SSF55486">
    <property type="entry name" value="Metalloproteases ('zincins'), catalytic domain"/>
    <property type="match status" value="1"/>
</dbReference>
<protein>
    <submittedName>
        <fullName evidence="3">PEP-CTERM sorting domain-containing protein</fullName>
    </submittedName>
</protein>
<dbReference type="InterPro" id="IPR013424">
    <property type="entry name" value="Ice-binding_C"/>
</dbReference>
<sequence length="390" mass="40683">MKHVLTMLALVLSVSWASAETVNLNIIQVCDDGGNSCAPVNLNQSFTDKIWAQAGTTFNYGSITQLNSTKFLNPTELEADELIGSNIFSGTGRVFGSYDVWFVNSFNGAPGLRGRGAVGGDGVVVSSSSAAVDTLAHELGHNFGQDHINGTIADAGRYLMAAGSIRTIPTGIGDIAPDGLQLDYFNPILPEVTVDMVGATPFLSSDFFDVKFLAGAATDLGLSSLTIDLTPANAFFDVTNAPPGLSGSPFSFGSLHGISAADIAISGLSDGGSILKMDFAADSFTSGDSLSFGMDMDLFSNIDGFGATADELRSSLVTLTFEDGYSVAGDLSTLIFSSVFDPNKYVDVFTSRRGDPLASPVPEPSSIWLLSLGLAIIIGAFRGAKARSLE</sequence>
<keyword evidence="1" id="KW-0732">Signal</keyword>
<name>A0A5C7VY76_9PROT</name>
<feature type="signal peptide" evidence="1">
    <location>
        <begin position="1"/>
        <end position="19"/>
    </location>
</feature>
<proteinExistence type="predicted"/>
<evidence type="ECO:0000313" key="3">
    <source>
        <dbReference type="EMBL" id="TXI30521.1"/>
    </source>
</evidence>
<dbReference type="NCBIfam" id="TIGR02595">
    <property type="entry name" value="PEP_CTERM"/>
    <property type="match status" value="1"/>
</dbReference>